<protein>
    <submittedName>
        <fullName evidence="3">Uncharacterized protein</fullName>
    </submittedName>
</protein>
<comment type="caution">
    <text evidence="3">The sequence shown here is derived from an EMBL/GenBank/DDBJ whole genome shotgun (WGS) entry which is preliminary data.</text>
</comment>
<keyword evidence="4" id="KW-1185">Reference proteome</keyword>
<sequence>MGALFGTVGGLLDRRQLTAVWLPLLAFLGGIAGIVVAGAGPDAANAWWDGLDSEVRAVAVVALVVLTVLLGQLLNGQRTALLRLFAGHWPDTTGPRWFRDQLTARHRAAHARRTAADPELFLCYPRRADRVLPTRLGNIIRAGEEHADRYGIDGVAAWPRLYVALPRPFVETFAVTAAAVEGAAVISSLGAVFSLAGGGLATALLGPVPAAATVLAGAAVAAGGYRAAARAAVPYAQLIRTAFDVHRFALLEAMRLELPTGFAQEREQWRQLGKIWYGGWPDSDQAAAVRYPQPAGPLVVSFADPVPAPASPAPSPPAPTPAAAAPTPPAGPVRPFPVRGLLLVAVLVAAGGAALTAGLSGNGDEARAARDLPAFHVLTTGDLYGAGTRDLVGRYTRAAVDEDAPLDASDLGPALDGGLAGRTVTTLPVAGLTTRLGAGRTVDLIVTAGTAERFAGAIVLDQRVSPPVLVLAVPSADAERLLTAAATRTVQVVLVP</sequence>
<proteinExistence type="predicted"/>
<organism evidence="3 4">
    <name type="scientific">Actinoplanes siamensis</name>
    <dbReference type="NCBI Taxonomy" id="1223317"/>
    <lineage>
        <taxon>Bacteria</taxon>
        <taxon>Bacillati</taxon>
        <taxon>Actinomycetota</taxon>
        <taxon>Actinomycetes</taxon>
        <taxon>Micromonosporales</taxon>
        <taxon>Micromonosporaceae</taxon>
        <taxon>Actinoplanes</taxon>
    </lineage>
</organism>
<keyword evidence="2" id="KW-1133">Transmembrane helix</keyword>
<evidence type="ECO:0000256" key="2">
    <source>
        <dbReference type="SAM" id="Phobius"/>
    </source>
</evidence>
<dbReference type="RefSeq" id="WP_203682349.1">
    <property type="nucleotide sequence ID" value="NZ_BOMW01000043.1"/>
</dbReference>
<reference evidence="3" key="1">
    <citation type="submission" date="2021-01" db="EMBL/GenBank/DDBJ databases">
        <title>Whole genome shotgun sequence of Actinoplanes siamensis NBRC 109076.</title>
        <authorList>
            <person name="Komaki H."/>
            <person name="Tamura T."/>
        </authorList>
    </citation>
    <scope>NUCLEOTIDE SEQUENCE</scope>
    <source>
        <strain evidence="3">NBRC 109076</strain>
    </source>
</reference>
<accession>A0A919N9Y6</accession>
<evidence type="ECO:0000313" key="3">
    <source>
        <dbReference type="EMBL" id="GIF06929.1"/>
    </source>
</evidence>
<name>A0A919N9Y6_9ACTN</name>
<dbReference type="Proteomes" id="UP000629619">
    <property type="component" value="Unassembled WGS sequence"/>
</dbReference>
<feature type="transmembrane region" description="Helical" evidence="2">
    <location>
        <begin position="341"/>
        <end position="360"/>
    </location>
</feature>
<evidence type="ECO:0000256" key="1">
    <source>
        <dbReference type="SAM" id="MobiDB-lite"/>
    </source>
</evidence>
<keyword evidence="2" id="KW-0472">Membrane</keyword>
<evidence type="ECO:0000313" key="4">
    <source>
        <dbReference type="Proteomes" id="UP000629619"/>
    </source>
</evidence>
<feature type="transmembrane region" description="Helical" evidence="2">
    <location>
        <begin position="20"/>
        <end position="40"/>
    </location>
</feature>
<dbReference type="AlphaFoldDB" id="A0A919N9Y6"/>
<dbReference type="EMBL" id="BOMW01000043">
    <property type="protein sequence ID" value="GIF06929.1"/>
    <property type="molecule type" value="Genomic_DNA"/>
</dbReference>
<feature type="transmembrane region" description="Helical" evidence="2">
    <location>
        <begin position="55"/>
        <end position="74"/>
    </location>
</feature>
<keyword evidence="2" id="KW-0812">Transmembrane</keyword>
<feature type="region of interest" description="Disordered" evidence="1">
    <location>
        <begin position="308"/>
        <end position="328"/>
    </location>
</feature>
<gene>
    <name evidence="3" type="ORF">Asi03nite_44670</name>
</gene>